<organism evidence="1 2">
    <name type="scientific">Octopus sinensis</name>
    <name type="common">East Asian common octopus</name>
    <dbReference type="NCBI Taxonomy" id="2607531"/>
    <lineage>
        <taxon>Eukaryota</taxon>
        <taxon>Metazoa</taxon>
        <taxon>Spiralia</taxon>
        <taxon>Lophotrochozoa</taxon>
        <taxon>Mollusca</taxon>
        <taxon>Cephalopoda</taxon>
        <taxon>Coleoidea</taxon>
        <taxon>Octopodiformes</taxon>
        <taxon>Octopoda</taxon>
        <taxon>Incirrata</taxon>
        <taxon>Octopodidae</taxon>
        <taxon>Octopus</taxon>
    </lineage>
</organism>
<dbReference type="Gene3D" id="3.60.10.10">
    <property type="entry name" value="Endonuclease/exonuclease/phosphatase"/>
    <property type="match status" value="1"/>
</dbReference>
<sequence>MEISTSYLLYISGDWNVKIGKGTKELSFMGTHGRGWRNMSGATMANFANNKKLFICNTAFQHTARHITTWIGERRNSDGHSIKIYNKIDDILSRQSQKALLCDARTYRGTLTSSDHKLLVIKLFLKRRFWINRVKNKHREARFAVELLRNYPVYRNNYSAKISQTIESINLNLPAESMWNKLKNKIKSVAKHTIGQFPKPSKEYTTLSHIQKDLRIKHINTQNQVKAAEFKIQRNKIMREIKKKCQKNYETRLQNLANEVGKYKNESQMFASVKMLARKKKSENLTIHDELGRTIYYN</sequence>
<proteinExistence type="predicted"/>
<evidence type="ECO:0000313" key="1">
    <source>
        <dbReference type="Proteomes" id="UP000515154"/>
    </source>
</evidence>
<accession>A0A6P7U1D0</accession>
<dbReference type="KEGG" id="osn:115229945"/>
<name>A0A6P7U1D0_9MOLL</name>
<dbReference type="AlphaFoldDB" id="A0A6P7U1D0"/>
<dbReference type="InterPro" id="IPR036691">
    <property type="entry name" value="Endo/exonu/phosph_ase_sf"/>
</dbReference>
<dbReference type="RefSeq" id="XP_029656060.1">
    <property type="nucleotide sequence ID" value="XM_029800200.1"/>
</dbReference>
<gene>
    <name evidence="2" type="primary">LOC115229945</name>
</gene>
<keyword evidence="1" id="KW-1185">Reference proteome</keyword>
<dbReference type="Proteomes" id="UP000515154">
    <property type="component" value="Unplaced"/>
</dbReference>
<protein>
    <submittedName>
        <fullName evidence="2">Uncharacterized protein LOC115229945</fullName>
    </submittedName>
</protein>
<reference evidence="2" key="1">
    <citation type="submission" date="2025-08" db="UniProtKB">
        <authorList>
            <consortium name="RefSeq"/>
        </authorList>
    </citation>
    <scope>IDENTIFICATION</scope>
</reference>
<evidence type="ECO:0000313" key="2">
    <source>
        <dbReference type="RefSeq" id="XP_029656060.1"/>
    </source>
</evidence>